<evidence type="ECO:0000256" key="1">
    <source>
        <dbReference type="SAM" id="Coils"/>
    </source>
</evidence>
<name>A0A1L7XGF3_9HELO</name>
<dbReference type="EMBL" id="FJOG01000025">
    <property type="protein sequence ID" value="CZR64102.1"/>
    <property type="molecule type" value="Genomic_DNA"/>
</dbReference>
<evidence type="ECO:0000313" key="4">
    <source>
        <dbReference type="Proteomes" id="UP000184330"/>
    </source>
</evidence>
<evidence type="ECO:0008006" key="5">
    <source>
        <dbReference type="Google" id="ProtNLM"/>
    </source>
</evidence>
<protein>
    <recommendedName>
        <fullName evidence="5">MEI5 protein</fullName>
    </recommendedName>
</protein>
<organism evidence="3 4">
    <name type="scientific">Phialocephala subalpina</name>
    <dbReference type="NCBI Taxonomy" id="576137"/>
    <lineage>
        <taxon>Eukaryota</taxon>
        <taxon>Fungi</taxon>
        <taxon>Dikarya</taxon>
        <taxon>Ascomycota</taxon>
        <taxon>Pezizomycotina</taxon>
        <taxon>Leotiomycetes</taxon>
        <taxon>Helotiales</taxon>
        <taxon>Mollisiaceae</taxon>
        <taxon>Phialocephala</taxon>
        <taxon>Phialocephala fortinii species complex</taxon>
    </lineage>
</organism>
<feature type="region of interest" description="Disordered" evidence="2">
    <location>
        <begin position="478"/>
        <end position="552"/>
    </location>
</feature>
<dbReference type="Gene3D" id="1.10.287.2610">
    <property type="match status" value="1"/>
</dbReference>
<feature type="region of interest" description="Disordered" evidence="2">
    <location>
        <begin position="385"/>
        <end position="404"/>
    </location>
</feature>
<evidence type="ECO:0000313" key="3">
    <source>
        <dbReference type="EMBL" id="CZR64102.1"/>
    </source>
</evidence>
<reference evidence="3 4" key="1">
    <citation type="submission" date="2016-03" db="EMBL/GenBank/DDBJ databases">
        <authorList>
            <person name="Ploux O."/>
        </authorList>
    </citation>
    <scope>NUCLEOTIDE SEQUENCE [LARGE SCALE GENOMIC DNA]</scope>
    <source>
        <strain evidence="3 4">UAMH 11012</strain>
    </source>
</reference>
<keyword evidence="1" id="KW-0175">Coiled coil</keyword>
<feature type="coiled-coil region" evidence="1">
    <location>
        <begin position="32"/>
        <end position="59"/>
    </location>
</feature>
<feature type="coiled-coil region" evidence="1">
    <location>
        <begin position="110"/>
        <end position="193"/>
    </location>
</feature>
<dbReference type="AlphaFoldDB" id="A0A1L7XGF3"/>
<sequence>MAGNKVKFGERVKEFLNMGKEIFEEKDNIADYDQLFDDKNELETKLATKTQEYEDMLATKTKEYEDKIKEIATLQAAADERVTIAEAKSKGFIEEFQKRYKEWDAATSKESKLESQIETLRQELTDAKTKAQSAEARIEEVQGKLFASENKMVDMEKELSLLKKEHSSRMLELKGTRGELQACQNEMEKDKRELGLEYPLVDDLAKRFRNLSEGVHSMAKNFFCVNLPEELPAEELWSRLDTSGFLKLAPRKMPLSNSMAARCLRMATAEGIIGDKLSTEIFRQFYLPHSTTGRELINEITNHLDKRSSFKAAVFRLQLLGAYEVEEELWVAHLVEKTTAKVVKILEPLLCAPGSLQDFHSALRKLFEEAVKLWQSVQRSASKSWVTNDPDSRHYNNDQDNWEQNEDYDTAVGLTNEQKSQIPEDDEPLIPLFPQVSMGNDVIYPGCALWSDQNAVVSASIEFSQTSRSFLQGRMIRRDSDRRRMSSGAPWKVEDPSKPPLSPSAGYHSFLERVDSRPGSRRPSPPIRKATPPVTTPPASPPALKAVEVCGD</sequence>
<dbReference type="OrthoDB" id="5238996at2759"/>
<dbReference type="Proteomes" id="UP000184330">
    <property type="component" value="Unassembled WGS sequence"/>
</dbReference>
<proteinExistence type="predicted"/>
<evidence type="ECO:0000256" key="2">
    <source>
        <dbReference type="SAM" id="MobiDB-lite"/>
    </source>
</evidence>
<accession>A0A1L7XGF3</accession>
<keyword evidence="4" id="KW-1185">Reference proteome</keyword>
<gene>
    <name evidence="3" type="ORF">PAC_13999</name>
</gene>
<dbReference type="SUPFAM" id="SSF57997">
    <property type="entry name" value="Tropomyosin"/>
    <property type="match status" value="1"/>
</dbReference>